<evidence type="ECO:0000313" key="2">
    <source>
        <dbReference type="EMBL" id="GHB21288.1"/>
    </source>
</evidence>
<reference evidence="3" key="1">
    <citation type="journal article" date="2019" name="Int. J. Syst. Evol. Microbiol.">
        <title>The Global Catalogue of Microorganisms (GCM) 10K type strain sequencing project: providing services to taxonomists for standard genome sequencing and annotation.</title>
        <authorList>
            <consortium name="The Broad Institute Genomics Platform"/>
            <consortium name="The Broad Institute Genome Sequencing Center for Infectious Disease"/>
            <person name="Wu L."/>
            <person name="Ma J."/>
        </authorList>
    </citation>
    <scope>NUCLEOTIDE SEQUENCE [LARGE SCALE GENOMIC DNA]</scope>
    <source>
        <strain evidence="3">KCTC 12861</strain>
    </source>
</reference>
<evidence type="ECO:0000313" key="3">
    <source>
        <dbReference type="Proteomes" id="UP000637980"/>
    </source>
</evidence>
<accession>A0ABQ3E2G0</accession>
<name>A0ABQ3E2G0_9HYPH</name>
<feature type="chain" id="PRO_5046658075" description="DUF2946 domain-containing protein" evidence="1">
    <location>
        <begin position="44"/>
        <end position="138"/>
    </location>
</feature>
<protein>
    <recommendedName>
        <fullName evidence="4">DUF2946 domain-containing protein</fullName>
    </recommendedName>
</protein>
<dbReference type="EMBL" id="BMXE01000001">
    <property type="protein sequence ID" value="GHB21288.1"/>
    <property type="molecule type" value="Genomic_DNA"/>
</dbReference>
<organism evidence="2 3">
    <name type="scientific">Pseudovibrio japonicus</name>
    <dbReference type="NCBI Taxonomy" id="366534"/>
    <lineage>
        <taxon>Bacteria</taxon>
        <taxon>Pseudomonadati</taxon>
        <taxon>Pseudomonadota</taxon>
        <taxon>Alphaproteobacteria</taxon>
        <taxon>Hyphomicrobiales</taxon>
        <taxon>Stappiaceae</taxon>
        <taxon>Pseudovibrio</taxon>
    </lineage>
</organism>
<evidence type="ECO:0000256" key="1">
    <source>
        <dbReference type="SAM" id="SignalP"/>
    </source>
</evidence>
<dbReference type="Proteomes" id="UP000637980">
    <property type="component" value="Unassembled WGS sequence"/>
</dbReference>
<feature type="signal peptide" evidence="1">
    <location>
        <begin position="1"/>
        <end position="43"/>
    </location>
</feature>
<evidence type="ECO:0008006" key="4">
    <source>
        <dbReference type="Google" id="ProtNLM"/>
    </source>
</evidence>
<proteinExistence type="predicted"/>
<dbReference type="RefSeq" id="WP_189435322.1">
    <property type="nucleotide sequence ID" value="NZ_BMXE01000001.1"/>
</dbReference>
<keyword evidence="1" id="KW-0732">Signal</keyword>
<sequence length="138" mass="14406">MFKQGTTLQVLKGERHPLALLASIAMLARVLLLALSFSSAASADPAAAALMQLCAPSGGPHIAKVEGSTHTENPLGIGCDCTHMCPHTSKQATYLSIEPESWQTPSLVVVGSLSLESALINPGSLRGHNFLIRAPPLV</sequence>
<comment type="caution">
    <text evidence="2">The sequence shown here is derived from an EMBL/GenBank/DDBJ whole genome shotgun (WGS) entry which is preliminary data.</text>
</comment>
<keyword evidence="3" id="KW-1185">Reference proteome</keyword>
<gene>
    <name evidence="2" type="ORF">GCM10007094_06700</name>
</gene>